<feature type="compositionally biased region" description="Polar residues" evidence="1">
    <location>
        <begin position="130"/>
        <end position="142"/>
    </location>
</feature>
<proteinExistence type="predicted"/>
<feature type="region of interest" description="Disordered" evidence="1">
    <location>
        <begin position="60"/>
        <end position="144"/>
    </location>
</feature>
<organism evidence="2 3">
    <name type="scientific">Macrostomum lignano</name>
    <dbReference type="NCBI Taxonomy" id="282301"/>
    <lineage>
        <taxon>Eukaryota</taxon>
        <taxon>Metazoa</taxon>
        <taxon>Spiralia</taxon>
        <taxon>Lophotrochozoa</taxon>
        <taxon>Platyhelminthes</taxon>
        <taxon>Rhabditophora</taxon>
        <taxon>Macrostomorpha</taxon>
        <taxon>Macrostomida</taxon>
        <taxon>Macrostomidae</taxon>
        <taxon>Macrostomum</taxon>
    </lineage>
</organism>
<feature type="non-terminal residue" evidence="2">
    <location>
        <position position="1"/>
    </location>
</feature>
<comment type="caution">
    <text evidence="2">The sequence shown here is derived from an EMBL/GenBank/DDBJ whole genome shotgun (WGS) entry which is preliminary data.</text>
</comment>
<protein>
    <submittedName>
        <fullName evidence="2">Uncharacterized protein</fullName>
    </submittedName>
</protein>
<name>A0A267FH75_9PLAT</name>
<dbReference type="Proteomes" id="UP000215902">
    <property type="component" value="Unassembled WGS sequence"/>
</dbReference>
<dbReference type="AlphaFoldDB" id="A0A267FH75"/>
<keyword evidence="3" id="KW-1185">Reference proteome</keyword>
<reference evidence="2 3" key="1">
    <citation type="submission" date="2017-06" db="EMBL/GenBank/DDBJ databases">
        <title>A platform for efficient transgenesis in Macrostomum lignano, a flatworm model organism for stem cell research.</title>
        <authorList>
            <person name="Berezikov E."/>
        </authorList>
    </citation>
    <scope>NUCLEOTIDE SEQUENCE [LARGE SCALE GENOMIC DNA]</scope>
    <source>
        <strain evidence="2">DV1</strain>
        <tissue evidence="2">Whole organism</tissue>
    </source>
</reference>
<dbReference type="EMBL" id="NIVC01001045">
    <property type="protein sequence ID" value="PAA73033.1"/>
    <property type="molecule type" value="Genomic_DNA"/>
</dbReference>
<gene>
    <name evidence="2" type="ORF">BOX15_Mlig011116g2</name>
</gene>
<sequence length="290" mass="30444">NRRPRTRSRELAEASASSSISTSSSTVVVHSTSSASNSSSSFLGLLWTEEIQLRRALLRSMRDSSSNGTSGVTSGSDSGTSGSSCTTSGVTSGPNCGTSGSNSITFGVTSGPNRDTSGSSSITSGVTSGPNCGTSGFSSNFSQRKRTMSESNFSITAIDNKKSNQKSRISFPSSTYGISGFASVRRLSEAAQIEPQLCVDPGTGNPVRTGDFLEFLCFHGANPSVPMPQRLRFFALPPSQRILPIQKRKQGIPRVSNENTNPRGGLLEAKKRRKSCDTMGTVNGQLCGNG</sequence>
<feature type="compositionally biased region" description="Low complexity" evidence="1">
    <location>
        <begin position="116"/>
        <end position="129"/>
    </location>
</feature>
<feature type="compositionally biased region" description="Low complexity" evidence="1">
    <location>
        <begin position="14"/>
        <end position="25"/>
    </location>
</feature>
<accession>A0A267FH75</accession>
<feature type="compositionally biased region" description="Low complexity" evidence="1">
    <location>
        <begin position="64"/>
        <end position="93"/>
    </location>
</feature>
<evidence type="ECO:0000313" key="3">
    <source>
        <dbReference type="Proteomes" id="UP000215902"/>
    </source>
</evidence>
<evidence type="ECO:0000313" key="2">
    <source>
        <dbReference type="EMBL" id="PAA73033.1"/>
    </source>
</evidence>
<evidence type="ECO:0000256" key="1">
    <source>
        <dbReference type="SAM" id="MobiDB-lite"/>
    </source>
</evidence>
<feature type="region of interest" description="Disordered" evidence="1">
    <location>
        <begin position="1"/>
        <end position="25"/>
    </location>
</feature>
<feature type="compositionally biased region" description="Polar residues" evidence="1">
    <location>
        <begin position="94"/>
        <end position="115"/>
    </location>
</feature>